<keyword evidence="5" id="KW-1185">Reference proteome</keyword>
<evidence type="ECO:0000256" key="1">
    <source>
        <dbReference type="ARBA" id="ARBA00005254"/>
    </source>
</evidence>
<evidence type="ECO:0000256" key="3">
    <source>
        <dbReference type="RuleBase" id="RU003707"/>
    </source>
</evidence>
<dbReference type="AlphaFoldDB" id="A0A6G1LEP2"/>
<dbReference type="Pfam" id="PF00378">
    <property type="entry name" value="ECH_1"/>
    <property type="match status" value="1"/>
</dbReference>
<dbReference type="GO" id="GO:0005777">
    <property type="term" value="C:peroxisome"/>
    <property type="evidence" value="ECO:0007669"/>
    <property type="project" value="TreeGrafter"/>
</dbReference>
<dbReference type="InterPro" id="IPR001753">
    <property type="entry name" value="Enoyl-CoA_hydra/iso"/>
</dbReference>
<proteinExistence type="inferred from homology"/>
<dbReference type="EMBL" id="ML995824">
    <property type="protein sequence ID" value="KAF2770634.1"/>
    <property type="molecule type" value="Genomic_DNA"/>
</dbReference>
<evidence type="ECO:0000313" key="4">
    <source>
        <dbReference type="EMBL" id="KAF2770634.1"/>
    </source>
</evidence>
<dbReference type="PANTHER" id="PTHR11941:SF75">
    <property type="entry name" value="ENOYL-COA HYDRATASE_ISOMERASE FAMILY PROTEIN"/>
    <property type="match status" value="1"/>
</dbReference>
<keyword evidence="2" id="KW-0843">Virulence</keyword>
<evidence type="ECO:0000313" key="5">
    <source>
        <dbReference type="Proteomes" id="UP000799436"/>
    </source>
</evidence>
<reference evidence="4" key="1">
    <citation type="journal article" date="2020" name="Stud. Mycol.">
        <title>101 Dothideomycetes genomes: a test case for predicting lifestyles and emergence of pathogens.</title>
        <authorList>
            <person name="Haridas S."/>
            <person name="Albert R."/>
            <person name="Binder M."/>
            <person name="Bloem J."/>
            <person name="Labutti K."/>
            <person name="Salamov A."/>
            <person name="Andreopoulos B."/>
            <person name="Baker S."/>
            <person name="Barry K."/>
            <person name="Bills G."/>
            <person name="Bluhm B."/>
            <person name="Cannon C."/>
            <person name="Castanera R."/>
            <person name="Culley D."/>
            <person name="Daum C."/>
            <person name="Ezra D."/>
            <person name="Gonzalez J."/>
            <person name="Henrissat B."/>
            <person name="Kuo A."/>
            <person name="Liang C."/>
            <person name="Lipzen A."/>
            <person name="Lutzoni F."/>
            <person name="Magnuson J."/>
            <person name="Mondo S."/>
            <person name="Nolan M."/>
            <person name="Ohm R."/>
            <person name="Pangilinan J."/>
            <person name="Park H.-J."/>
            <person name="Ramirez L."/>
            <person name="Alfaro M."/>
            <person name="Sun H."/>
            <person name="Tritt A."/>
            <person name="Yoshinaga Y."/>
            <person name="Zwiers L.-H."/>
            <person name="Turgeon B."/>
            <person name="Goodwin S."/>
            <person name="Spatafora J."/>
            <person name="Crous P."/>
            <person name="Grigoriev I."/>
        </authorList>
    </citation>
    <scope>NUCLEOTIDE SEQUENCE</scope>
    <source>
        <strain evidence="4">CBS 116005</strain>
    </source>
</reference>
<dbReference type="GO" id="GO:0006635">
    <property type="term" value="P:fatty acid beta-oxidation"/>
    <property type="evidence" value="ECO:0007669"/>
    <property type="project" value="TreeGrafter"/>
</dbReference>
<sequence>MWILSVYKTSPPDNRLRTDFCQALLLALDIVEQRYPPAVLITTSGIPKFYSNGLDLEHGTYTPHFFTESLYAVWRRLLCYPMPTVALLNGHAFAGALMTAMYCDYRIMNPHKGYLCLNEVELGAPLRPPMTSIFREKMAPHVYRKTALEAHRFKALDALKEGVVDALGRLPETLSFIDELKLVSKAQSGMSGRSVYIELKREMYRQSLQLLESFGEEDGREFARIAAERRDREAGERRIREWEGKAKAKL</sequence>
<comment type="similarity">
    <text evidence="1 3">Belongs to the enoyl-CoA hydratase/isomerase family.</text>
</comment>
<dbReference type="PROSITE" id="PS00166">
    <property type="entry name" value="ENOYL_COA_HYDRATASE"/>
    <property type="match status" value="1"/>
</dbReference>
<dbReference type="Proteomes" id="UP000799436">
    <property type="component" value="Unassembled WGS sequence"/>
</dbReference>
<protein>
    <submittedName>
        <fullName evidence="4">ClpP/crotonase</fullName>
    </submittedName>
</protein>
<organism evidence="4 5">
    <name type="scientific">Teratosphaeria nubilosa</name>
    <dbReference type="NCBI Taxonomy" id="161662"/>
    <lineage>
        <taxon>Eukaryota</taxon>
        <taxon>Fungi</taxon>
        <taxon>Dikarya</taxon>
        <taxon>Ascomycota</taxon>
        <taxon>Pezizomycotina</taxon>
        <taxon>Dothideomycetes</taxon>
        <taxon>Dothideomycetidae</taxon>
        <taxon>Mycosphaerellales</taxon>
        <taxon>Teratosphaeriaceae</taxon>
        <taxon>Teratosphaeria</taxon>
    </lineage>
</organism>
<name>A0A6G1LEP2_9PEZI</name>
<accession>A0A6G1LEP2</accession>
<dbReference type="InterPro" id="IPR018376">
    <property type="entry name" value="Enoyl-CoA_hyd/isom_CS"/>
</dbReference>
<gene>
    <name evidence="4" type="ORF">EJ03DRAFT_388679</name>
</gene>
<dbReference type="CDD" id="cd06558">
    <property type="entry name" value="crotonase-like"/>
    <property type="match status" value="1"/>
</dbReference>
<dbReference type="Gene3D" id="3.90.226.10">
    <property type="entry name" value="2-enoyl-CoA Hydratase, Chain A, domain 1"/>
    <property type="match status" value="1"/>
</dbReference>
<evidence type="ECO:0000256" key="2">
    <source>
        <dbReference type="ARBA" id="ARBA00023026"/>
    </source>
</evidence>
<dbReference type="OrthoDB" id="1696280at2759"/>
<dbReference type="PANTHER" id="PTHR11941">
    <property type="entry name" value="ENOYL-COA HYDRATASE-RELATED"/>
    <property type="match status" value="1"/>
</dbReference>
<dbReference type="SUPFAM" id="SSF52096">
    <property type="entry name" value="ClpP/crotonase"/>
    <property type="match status" value="1"/>
</dbReference>
<dbReference type="InterPro" id="IPR029045">
    <property type="entry name" value="ClpP/crotonase-like_dom_sf"/>
</dbReference>
<dbReference type="GO" id="GO:0004165">
    <property type="term" value="F:delta(3)-delta(2)-enoyl-CoA isomerase activity"/>
    <property type="evidence" value="ECO:0007669"/>
    <property type="project" value="TreeGrafter"/>
</dbReference>